<dbReference type="RefSeq" id="WP_140031494.1">
    <property type="nucleotide sequence ID" value="NZ_AP027305.1"/>
</dbReference>
<evidence type="ECO:0000313" key="9">
    <source>
        <dbReference type="EMBL" id="WPB53743.1"/>
    </source>
</evidence>
<dbReference type="NCBIfam" id="NF045933">
    <property type="entry name" value="MSC_0622_gamma"/>
    <property type="match status" value="1"/>
</dbReference>
<reference evidence="9" key="1">
    <citation type="submission" date="2023-11" db="EMBL/GenBank/DDBJ databases">
        <title>Completed genome sequence of Mycoplasma equirhinis type strain M432/72.</title>
        <authorList>
            <person name="Spergser J."/>
        </authorList>
    </citation>
    <scope>NUCLEOTIDE SEQUENCE [LARGE SCALE GENOMIC DNA]</scope>
    <source>
        <strain evidence="9">M432/72</strain>
    </source>
</reference>
<evidence type="ECO:0000256" key="7">
    <source>
        <dbReference type="ARBA" id="ARBA00023196"/>
    </source>
</evidence>
<dbReference type="InterPro" id="IPR035968">
    <property type="entry name" value="ATP_synth_F1_ATPase_gsu"/>
</dbReference>
<dbReference type="EMBL" id="CP137845">
    <property type="protein sequence ID" value="WPB53743.1"/>
    <property type="molecule type" value="Genomic_DNA"/>
</dbReference>
<accession>A0ABZ0P9X3</accession>
<keyword evidence="3" id="KW-0813">Transport</keyword>
<evidence type="ECO:0000256" key="4">
    <source>
        <dbReference type="ARBA" id="ARBA00022781"/>
    </source>
</evidence>
<organism evidence="9 10">
    <name type="scientific">Metamycoplasma equirhinis</name>
    <dbReference type="NCBI Taxonomy" id="92402"/>
    <lineage>
        <taxon>Bacteria</taxon>
        <taxon>Bacillati</taxon>
        <taxon>Mycoplasmatota</taxon>
        <taxon>Mycoplasmoidales</taxon>
        <taxon>Metamycoplasmataceae</taxon>
        <taxon>Metamycoplasma</taxon>
    </lineage>
</organism>
<evidence type="ECO:0000256" key="1">
    <source>
        <dbReference type="ARBA" id="ARBA00004170"/>
    </source>
</evidence>
<evidence type="ECO:0000256" key="8">
    <source>
        <dbReference type="ARBA" id="ARBA00023310"/>
    </source>
</evidence>
<name>A0ABZ0P9X3_9BACT</name>
<evidence type="ECO:0000256" key="2">
    <source>
        <dbReference type="ARBA" id="ARBA00007681"/>
    </source>
</evidence>
<evidence type="ECO:0000256" key="3">
    <source>
        <dbReference type="ARBA" id="ARBA00022448"/>
    </source>
</evidence>
<comment type="subcellular location">
    <subcellularLocation>
        <location evidence="1">Membrane</location>
        <topology evidence="1">Peripheral membrane protein</topology>
    </subcellularLocation>
</comment>
<evidence type="ECO:0000256" key="6">
    <source>
        <dbReference type="ARBA" id="ARBA00023136"/>
    </source>
</evidence>
<sequence length="310" mass="36324">MYLKTLEKKKTNLNNIRLKINSDRNILLITIMKLTKKLSFYINNAVLNKNLISSLDKKYDLNNTIIGDDAKFLEKPISKLDKIKNLFKKPKQLWIYLTEEQKYTTDSYSRYEKKILEMTKKANADFIPIGQKAIEFCKKNKFKSLMNFTNKNLDPDFASKLVQAIKALYAGQNYEEVYFVINTNKSYNEPFQILPIKNFNLTKLANIDEEKNITDFTNFKIYPNIEDFIDAQINIFLENSIHSLIIESSFYSAKTDLVFTNKSIRQLEDTITKLDKKLHLLKQEKEIEEIVMLTRKAKTDLDINGGDDEF</sequence>
<protein>
    <submittedName>
        <fullName evidence="9">F0F1 ATP synthase subunit gamma</fullName>
    </submittedName>
</protein>
<dbReference type="Proteomes" id="UP001303601">
    <property type="component" value="Chromosome"/>
</dbReference>
<keyword evidence="10" id="KW-1185">Reference proteome</keyword>
<dbReference type="GeneID" id="94493645"/>
<dbReference type="SUPFAM" id="SSF52943">
    <property type="entry name" value="ATP synthase (F1-ATPase), gamma subunit"/>
    <property type="match status" value="1"/>
</dbReference>
<gene>
    <name evidence="9" type="ORF">R9B83_02000</name>
</gene>
<comment type="similarity">
    <text evidence="2">Belongs to the ATPase gamma chain family.</text>
</comment>
<evidence type="ECO:0000313" key="10">
    <source>
        <dbReference type="Proteomes" id="UP001303601"/>
    </source>
</evidence>
<keyword evidence="4" id="KW-0375">Hydrogen ion transport</keyword>
<dbReference type="Gene3D" id="3.40.1380.10">
    <property type="match status" value="1"/>
</dbReference>
<proteinExistence type="inferred from homology"/>
<keyword evidence="6" id="KW-0472">Membrane</keyword>
<evidence type="ECO:0000256" key="5">
    <source>
        <dbReference type="ARBA" id="ARBA00023065"/>
    </source>
</evidence>
<keyword evidence="8" id="KW-0066">ATP synthesis</keyword>
<keyword evidence="5" id="KW-0406">Ion transport</keyword>
<keyword evidence="7" id="KW-0139">CF(1)</keyword>